<evidence type="ECO:0000259" key="2">
    <source>
        <dbReference type="PROSITE" id="PS50405"/>
    </source>
</evidence>
<dbReference type="InterPro" id="IPR004046">
    <property type="entry name" value="GST_C"/>
</dbReference>
<evidence type="ECO:0000259" key="1">
    <source>
        <dbReference type="PROSITE" id="PS50404"/>
    </source>
</evidence>
<dbReference type="InterPro" id="IPR036282">
    <property type="entry name" value="Glutathione-S-Trfase_C_sf"/>
</dbReference>
<feature type="domain" description="GST C-terminal" evidence="2">
    <location>
        <begin position="93"/>
        <end position="227"/>
    </location>
</feature>
<dbReference type="PROSITE" id="PS50405">
    <property type="entry name" value="GST_CTER"/>
    <property type="match status" value="1"/>
</dbReference>
<name>A0ABP3K805_9SPHN</name>
<feature type="domain" description="GST N-terminal" evidence="1">
    <location>
        <begin position="3"/>
        <end position="88"/>
    </location>
</feature>
<dbReference type="InterPro" id="IPR036249">
    <property type="entry name" value="Thioredoxin-like_sf"/>
</dbReference>
<dbReference type="RefSeq" id="WP_229956220.1">
    <property type="nucleotide sequence ID" value="NZ_BAAAEM010000002.1"/>
</dbReference>
<comment type="caution">
    <text evidence="3">The sequence shown here is derived from an EMBL/GenBank/DDBJ whole genome shotgun (WGS) entry which is preliminary data.</text>
</comment>
<dbReference type="Pfam" id="PF14497">
    <property type="entry name" value="GST_C_3"/>
    <property type="match status" value="1"/>
</dbReference>
<dbReference type="Proteomes" id="UP001500713">
    <property type="component" value="Unassembled WGS sequence"/>
</dbReference>
<dbReference type="SFLD" id="SFLDG00358">
    <property type="entry name" value="Main_(cytGST)"/>
    <property type="match status" value="1"/>
</dbReference>
<evidence type="ECO:0000313" key="4">
    <source>
        <dbReference type="Proteomes" id="UP001500713"/>
    </source>
</evidence>
<dbReference type="PANTHER" id="PTHR43968">
    <property type="match status" value="1"/>
</dbReference>
<dbReference type="InterPro" id="IPR004045">
    <property type="entry name" value="Glutathione_S-Trfase_N"/>
</dbReference>
<dbReference type="SUPFAM" id="SSF47616">
    <property type="entry name" value="GST C-terminal domain-like"/>
    <property type="match status" value="1"/>
</dbReference>
<evidence type="ECO:0000313" key="3">
    <source>
        <dbReference type="EMBL" id="GAA0472732.1"/>
    </source>
</evidence>
<dbReference type="CDD" id="cd00570">
    <property type="entry name" value="GST_N_family"/>
    <property type="match status" value="1"/>
</dbReference>
<dbReference type="InterPro" id="IPR040079">
    <property type="entry name" value="Glutathione_S-Trfase"/>
</dbReference>
<dbReference type="Pfam" id="PF13417">
    <property type="entry name" value="GST_N_3"/>
    <property type="match status" value="1"/>
</dbReference>
<reference evidence="4" key="1">
    <citation type="journal article" date="2019" name="Int. J. Syst. Evol. Microbiol.">
        <title>The Global Catalogue of Microorganisms (GCM) 10K type strain sequencing project: providing services to taxonomists for standard genome sequencing and annotation.</title>
        <authorList>
            <consortium name="The Broad Institute Genomics Platform"/>
            <consortium name="The Broad Institute Genome Sequencing Center for Infectious Disease"/>
            <person name="Wu L."/>
            <person name="Ma J."/>
        </authorList>
    </citation>
    <scope>NUCLEOTIDE SEQUENCE [LARGE SCALE GENOMIC DNA]</scope>
    <source>
        <strain evidence="4">JCM 14162</strain>
    </source>
</reference>
<protein>
    <submittedName>
        <fullName evidence="3">Glutathione S-transferase family protein</fullName>
    </submittedName>
</protein>
<dbReference type="PANTHER" id="PTHR43968:SF6">
    <property type="entry name" value="GLUTATHIONE S-TRANSFERASE OMEGA"/>
    <property type="match status" value="1"/>
</dbReference>
<dbReference type="SUPFAM" id="SSF52833">
    <property type="entry name" value="Thioredoxin-like"/>
    <property type="match status" value="1"/>
</dbReference>
<accession>A0ABP3K805</accession>
<dbReference type="PROSITE" id="PS50404">
    <property type="entry name" value="GST_NTER"/>
    <property type="match status" value="1"/>
</dbReference>
<dbReference type="EMBL" id="BAAAEM010000002">
    <property type="protein sequence ID" value="GAA0472732.1"/>
    <property type="molecule type" value="Genomic_DNA"/>
</dbReference>
<gene>
    <name evidence="3" type="ORF">GCM10009096_12410</name>
</gene>
<sequence length="232" mass="25235">MTAEFILYGSPLSPFQRKTEAVLALKGLDYDCVAINIMAMPDWYLEISPLARIPALRDMSVGTEGTAGTIADSSAMCGYLEKKCPQPAAYPDDPFLFGRALWLEEFADSALAMNGGGGVFRPIIFSAMAGKEPDLETARKTWNEKLPPLWDYLEGQLDGGQYFLGDGLSIADIAVAAQLMQTDLIAGPPDAAKWPGLVAFLEAMNAHDVFKRNLTACNKMLAKMVPEKFDLS</sequence>
<dbReference type="Gene3D" id="3.40.30.10">
    <property type="entry name" value="Glutaredoxin"/>
    <property type="match status" value="1"/>
</dbReference>
<dbReference type="InterPro" id="IPR050983">
    <property type="entry name" value="GST_Omega/HSP26"/>
</dbReference>
<proteinExistence type="predicted"/>
<organism evidence="3 4">
    <name type="scientific">Parasphingorhabdus litoris</name>
    <dbReference type="NCBI Taxonomy" id="394733"/>
    <lineage>
        <taxon>Bacteria</taxon>
        <taxon>Pseudomonadati</taxon>
        <taxon>Pseudomonadota</taxon>
        <taxon>Alphaproteobacteria</taxon>
        <taxon>Sphingomonadales</taxon>
        <taxon>Sphingomonadaceae</taxon>
        <taxon>Parasphingorhabdus</taxon>
    </lineage>
</organism>
<dbReference type="Gene3D" id="1.20.1050.10">
    <property type="match status" value="1"/>
</dbReference>
<dbReference type="InterPro" id="IPR010987">
    <property type="entry name" value="Glutathione-S-Trfase_C-like"/>
</dbReference>
<dbReference type="SFLD" id="SFLDS00019">
    <property type="entry name" value="Glutathione_Transferase_(cytos"/>
    <property type="match status" value="1"/>
</dbReference>
<keyword evidence="4" id="KW-1185">Reference proteome</keyword>